<comment type="caution">
    <text evidence="2">The sequence shown here is derived from an EMBL/GenBank/DDBJ whole genome shotgun (WGS) entry which is preliminary data.</text>
</comment>
<evidence type="ECO:0000313" key="3">
    <source>
        <dbReference type="Proteomes" id="UP000625631"/>
    </source>
</evidence>
<feature type="transmembrane region" description="Helical" evidence="1">
    <location>
        <begin position="59"/>
        <end position="77"/>
    </location>
</feature>
<accession>A0ABS0Q6Z3</accession>
<gene>
    <name evidence="2" type="ORF">I7X13_10290</name>
</gene>
<reference evidence="2 3" key="1">
    <citation type="submission" date="2020-12" db="EMBL/GenBank/DDBJ databases">
        <title>Hymenobacter sp.</title>
        <authorList>
            <person name="Kim M.K."/>
        </authorList>
    </citation>
    <scope>NUCLEOTIDE SEQUENCE [LARGE SCALE GENOMIC DNA]</scope>
    <source>
        <strain evidence="2 3">BT442</strain>
    </source>
</reference>
<dbReference type="PROSITE" id="PS51257">
    <property type="entry name" value="PROKAR_LIPOPROTEIN"/>
    <property type="match status" value="1"/>
</dbReference>
<name>A0ABS0Q6Z3_9BACT</name>
<keyword evidence="3" id="KW-1185">Reference proteome</keyword>
<feature type="transmembrane region" description="Helical" evidence="1">
    <location>
        <begin position="12"/>
        <end position="35"/>
    </location>
</feature>
<keyword evidence="1" id="KW-1133">Transmembrane helix</keyword>
<protein>
    <submittedName>
        <fullName evidence="2">Uncharacterized protein</fullName>
    </submittedName>
</protein>
<organism evidence="2 3">
    <name type="scientific">Hymenobacter negativus</name>
    <dbReference type="NCBI Taxonomy" id="2795026"/>
    <lineage>
        <taxon>Bacteria</taxon>
        <taxon>Pseudomonadati</taxon>
        <taxon>Bacteroidota</taxon>
        <taxon>Cytophagia</taxon>
        <taxon>Cytophagales</taxon>
        <taxon>Hymenobacteraceae</taxon>
        <taxon>Hymenobacter</taxon>
    </lineage>
</organism>
<evidence type="ECO:0000256" key="1">
    <source>
        <dbReference type="SAM" id="Phobius"/>
    </source>
</evidence>
<proteinExistence type="predicted"/>
<keyword evidence="1" id="KW-0812">Transmembrane</keyword>
<dbReference type="RefSeq" id="WP_198075402.1">
    <property type="nucleotide sequence ID" value="NZ_JAEDAE010000003.1"/>
</dbReference>
<keyword evidence="1" id="KW-0472">Membrane</keyword>
<dbReference type="EMBL" id="JAEDAE010000003">
    <property type="protein sequence ID" value="MBH8558436.1"/>
    <property type="molecule type" value="Genomic_DNA"/>
</dbReference>
<dbReference type="Proteomes" id="UP000625631">
    <property type="component" value="Unassembled WGS sequence"/>
</dbReference>
<sequence>MKRFLFFYYLKRVLSSGYTWASLTGLFFIGCGWLMERNGASEFQFADKYGKAQSGSPGLLYWLGGSILALAAVRAVLFQLEATKEFRAKNDDTLLPNN</sequence>
<evidence type="ECO:0000313" key="2">
    <source>
        <dbReference type="EMBL" id="MBH8558436.1"/>
    </source>
</evidence>